<protein>
    <submittedName>
        <fullName evidence="1">Uncharacterized protein</fullName>
    </submittedName>
</protein>
<reference evidence="1 2" key="1">
    <citation type="submission" date="2020-06" db="EMBL/GenBank/DDBJ databases">
        <title>Transcriptomic and genomic resources for Thalictrum thalictroides and T. hernandezii: Facilitating candidate gene discovery in an emerging model plant lineage.</title>
        <authorList>
            <person name="Arias T."/>
            <person name="Riano-Pachon D.M."/>
            <person name="Di Stilio V.S."/>
        </authorList>
    </citation>
    <scope>NUCLEOTIDE SEQUENCE [LARGE SCALE GENOMIC DNA]</scope>
    <source>
        <strain evidence="2">cv. WT478/WT964</strain>
        <tissue evidence="1">Leaves</tissue>
    </source>
</reference>
<sequence length="97" mass="10712">MGEQTVKRGDTSDVLRSLARCQTEGDVENWWSLMVMPVAMNMGLSHQQGFIALKSLLKNLCKSKVLGNDETYNIQGGAMKELERMLDGGATVVNHVE</sequence>
<evidence type="ECO:0000313" key="1">
    <source>
        <dbReference type="EMBL" id="KAF5185567.1"/>
    </source>
</evidence>
<keyword evidence="2" id="KW-1185">Reference proteome</keyword>
<evidence type="ECO:0000313" key="2">
    <source>
        <dbReference type="Proteomes" id="UP000554482"/>
    </source>
</evidence>
<organism evidence="1 2">
    <name type="scientific">Thalictrum thalictroides</name>
    <name type="common">Rue-anemone</name>
    <name type="synonym">Anemone thalictroides</name>
    <dbReference type="NCBI Taxonomy" id="46969"/>
    <lineage>
        <taxon>Eukaryota</taxon>
        <taxon>Viridiplantae</taxon>
        <taxon>Streptophyta</taxon>
        <taxon>Embryophyta</taxon>
        <taxon>Tracheophyta</taxon>
        <taxon>Spermatophyta</taxon>
        <taxon>Magnoliopsida</taxon>
        <taxon>Ranunculales</taxon>
        <taxon>Ranunculaceae</taxon>
        <taxon>Thalictroideae</taxon>
        <taxon>Thalictrum</taxon>
    </lineage>
</organism>
<proteinExistence type="predicted"/>
<dbReference type="AlphaFoldDB" id="A0A7J6VLF9"/>
<accession>A0A7J6VLF9</accession>
<gene>
    <name evidence="1" type="ORF">FRX31_024846</name>
</gene>
<comment type="caution">
    <text evidence="1">The sequence shown here is derived from an EMBL/GenBank/DDBJ whole genome shotgun (WGS) entry which is preliminary data.</text>
</comment>
<name>A0A7J6VLF9_THATH</name>
<dbReference type="EMBL" id="JABWDY010030511">
    <property type="protein sequence ID" value="KAF5185567.1"/>
    <property type="molecule type" value="Genomic_DNA"/>
</dbReference>
<dbReference type="Proteomes" id="UP000554482">
    <property type="component" value="Unassembled WGS sequence"/>
</dbReference>